<organism evidence="2 3">
    <name type="scientific">Lates calcarifer</name>
    <name type="common">Barramundi</name>
    <name type="synonym">Holocentrus calcarifer</name>
    <dbReference type="NCBI Taxonomy" id="8187"/>
    <lineage>
        <taxon>Eukaryota</taxon>
        <taxon>Metazoa</taxon>
        <taxon>Chordata</taxon>
        <taxon>Craniata</taxon>
        <taxon>Vertebrata</taxon>
        <taxon>Euteleostomi</taxon>
        <taxon>Actinopterygii</taxon>
        <taxon>Neopterygii</taxon>
        <taxon>Teleostei</taxon>
        <taxon>Neoteleostei</taxon>
        <taxon>Acanthomorphata</taxon>
        <taxon>Carangaria</taxon>
        <taxon>Carangaria incertae sedis</taxon>
        <taxon>Centropomidae</taxon>
        <taxon>Lates</taxon>
    </lineage>
</organism>
<feature type="compositionally biased region" description="Low complexity" evidence="1">
    <location>
        <begin position="93"/>
        <end position="104"/>
    </location>
</feature>
<feature type="compositionally biased region" description="Basic and acidic residues" evidence="1">
    <location>
        <begin position="497"/>
        <end position="517"/>
    </location>
</feature>
<evidence type="ECO:0000256" key="1">
    <source>
        <dbReference type="SAM" id="MobiDB-lite"/>
    </source>
</evidence>
<feature type="compositionally biased region" description="Polar residues" evidence="1">
    <location>
        <begin position="557"/>
        <end position="566"/>
    </location>
</feature>
<dbReference type="InParanoid" id="A0A4W6CYD2"/>
<feature type="region of interest" description="Disordered" evidence="1">
    <location>
        <begin position="474"/>
        <end position="577"/>
    </location>
</feature>
<reference evidence="4" key="2">
    <citation type="submission" date="2025-04" db="UniProtKB">
        <authorList>
            <consortium name="RefSeq"/>
        </authorList>
    </citation>
    <scope>IDENTIFICATION</scope>
    <source>
        <tissue evidence="4">Brain</tissue>
    </source>
</reference>
<feature type="compositionally biased region" description="Polar residues" evidence="1">
    <location>
        <begin position="116"/>
        <end position="127"/>
    </location>
</feature>
<dbReference type="PANTHER" id="PTHR22045:SF6">
    <property type="entry name" value="PROLINE AND SERINE-RICH PROTEIN 3"/>
    <property type="match status" value="1"/>
</dbReference>
<gene>
    <name evidence="2 4" type="primary">proser3</name>
</gene>
<feature type="region of interest" description="Disordered" evidence="1">
    <location>
        <begin position="1"/>
        <end position="127"/>
    </location>
</feature>
<dbReference type="KEGG" id="lcf:108890596"/>
<dbReference type="GeneTree" id="ENSGT00390000001986"/>
<feature type="compositionally biased region" description="Polar residues" evidence="1">
    <location>
        <begin position="46"/>
        <end position="66"/>
    </location>
</feature>
<feature type="compositionally biased region" description="Low complexity" evidence="1">
    <location>
        <begin position="166"/>
        <end position="178"/>
    </location>
</feature>
<evidence type="ECO:0000313" key="3">
    <source>
        <dbReference type="Proteomes" id="UP000314980"/>
    </source>
</evidence>
<proteinExistence type="predicted"/>
<feature type="region of interest" description="Disordered" evidence="1">
    <location>
        <begin position="198"/>
        <end position="218"/>
    </location>
</feature>
<sequence length="689" mass="75919">MKSSCPLFTRQNPFQPASRVGKSHYHPSSNQSLSKKKKKTTLSPVRLNQRSTPQIHTQSPESQQPSDIRDHHCVATDGQPVFPESWPSTDCGSSPASAATSSDSETPKQSARAGKSTDSSELGVQQDSVLAKYIERFRHGRPQSREERQQMASAIREEQLPFWWMSPSSSPHSSTPTKTADKDQVTQPLRDDHISAIFSPTGQRHSDRSPSPCRGSLSILSDTSQVEFDDTEILCLQEQASRLLLRGGECTVSDGSIPVSSEGVGCSDFSSPVSIDEPVRRPFIPSLIKSTTVKVSSNSDKAVSSQKSIIPSLGPPTRPEEDILFQWRLRRKMEQARDWPPSLQHSSLHRPTLSWQAPSLSPSSTGGQVYKSTQPPEFSQKDSRPHIIAPQSEANEAQRSCPPASGPPPSPVFVVSGSPVSQPQTVAHVPAHMHLLCDVLPCPIQSSHPSTQRNMPQVPVNSTHTVTDELIHEHMSSRTCAPPGAAGEEWPLHKKRSESSKKERAQTKESERNERKTAMPIRKQKKSTREPTVCPRSAKRSSLHQRLPKKVTPVAELQQQEGSQEYSCEGYTGDHAPPPSPIHTALGQVVSEVLFPTVDSSPARRSPVSSVSPPCTASAPLQSPVPPCNTHNSMEVISQLLQEAEDSDEKEFEDDPLLQVLRKQRKWVKEQISEVNSMLNEFLDEQQVT</sequence>
<dbReference type="STRING" id="8187.ENSLCAP00010017428"/>
<evidence type="ECO:0000313" key="4">
    <source>
        <dbReference type="RefSeq" id="XP_018543045.1"/>
    </source>
</evidence>
<dbReference type="AlphaFoldDB" id="A0A4W6CYD2"/>
<dbReference type="CTD" id="148137"/>
<feature type="region of interest" description="Disordered" evidence="1">
    <location>
        <begin position="165"/>
        <end position="184"/>
    </location>
</feature>
<dbReference type="GeneID" id="108890596"/>
<dbReference type="PANTHER" id="PTHR22045">
    <property type="entry name" value="PROLINE AND SERINE-RICH PROTEIN 3"/>
    <property type="match status" value="1"/>
</dbReference>
<feature type="region of interest" description="Disordered" evidence="1">
    <location>
        <begin position="599"/>
        <end position="627"/>
    </location>
</feature>
<dbReference type="Proteomes" id="UP000314980">
    <property type="component" value="Unassembled WGS sequence"/>
</dbReference>
<dbReference type="RefSeq" id="XP_018543045.1">
    <property type="nucleotide sequence ID" value="XM_018687529.2"/>
</dbReference>
<evidence type="ECO:0000313" key="2">
    <source>
        <dbReference type="Ensembl" id="ENSLCAP00010017428.1"/>
    </source>
</evidence>
<dbReference type="OrthoDB" id="10043502at2759"/>
<reference evidence="3" key="1">
    <citation type="submission" date="2015-09" db="EMBL/GenBank/DDBJ databases">
        <authorList>
            <person name="Sai Rama Sridatta P."/>
        </authorList>
    </citation>
    <scope>NUCLEOTIDE SEQUENCE [LARGE SCALE GENOMIC DNA]</scope>
</reference>
<feature type="compositionally biased region" description="Low complexity" evidence="1">
    <location>
        <begin position="600"/>
        <end position="620"/>
    </location>
</feature>
<feature type="compositionally biased region" description="Basic residues" evidence="1">
    <location>
        <begin position="537"/>
        <end position="549"/>
    </location>
</feature>
<name>A0A4W6CYD2_LATCA</name>
<accession>A0A4W6CYD2</accession>
<keyword evidence="3" id="KW-1185">Reference proteome</keyword>
<feature type="compositionally biased region" description="Polar residues" evidence="1">
    <location>
        <begin position="353"/>
        <end position="377"/>
    </location>
</feature>
<protein>
    <submittedName>
        <fullName evidence="2">Proline and serine rich 3</fullName>
    </submittedName>
    <submittedName>
        <fullName evidence="4">Proline and serine-rich protein 3 isoform X1</fullName>
    </submittedName>
</protein>
<dbReference type="Ensembl" id="ENSLCAT00010017797.1">
    <property type="protein sequence ID" value="ENSLCAP00010017428.1"/>
    <property type="gene ID" value="ENSLCAG00010008276.1"/>
</dbReference>
<feature type="region of interest" description="Disordered" evidence="1">
    <location>
        <begin position="353"/>
        <end position="416"/>
    </location>
</feature>
<reference evidence="2" key="3">
    <citation type="submission" date="2025-05" db="UniProtKB">
        <authorList>
            <consortium name="Ensembl"/>
        </authorList>
    </citation>
    <scope>IDENTIFICATION</scope>
</reference>
<dbReference type="InterPro" id="IPR037646">
    <property type="entry name" value="PROSER3"/>
</dbReference>
<dbReference type="Proteomes" id="UP000694890">
    <property type="component" value="Linkage group LG15"/>
</dbReference>